<feature type="region of interest" description="Disordered" evidence="2">
    <location>
        <begin position="129"/>
        <end position="158"/>
    </location>
</feature>
<evidence type="ECO:0000313" key="7">
    <source>
        <dbReference type="Proteomes" id="UP000007648"/>
    </source>
</evidence>
<keyword evidence="1" id="KW-0677">Repeat</keyword>
<dbReference type="InterPro" id="IPR055408">
    <property type="entry name" value="HEAT_MROH2B-like"/>
</dbReference>
<dbReference type="InterPro" id="IPR055406">
    <property type="entry name" value="HEAT_Maestro"/>
</dbReference>
<dbReference type="Pfam" id="PF23210">
    <property type="entry name" value="HEAT_Maestro_2"/>
    <property type="match status" value="1"/>
</dbReference>
<feature type="domain" description="MROH2B-like HEAT-repeats" evidence="4">
    <location>
        <begin position="171"/>
        <end position="318"/>
    </location>
</feature>
<dbReference type="RefSeq" id="XP_031809902.1">
    <property type="nucleotide sequence ID" value="XM_031954042.1"/>
</dbReference>
<dbReference type="GeneID" id="100929277"/>
<organism evidence="6 7">
    <name type="scientific">Sarcophilus harrisii</name>
    <name type="common">Tasmanian devil</name>
    <name type="synonym">Sarcophilus laniarius</name>
    <dbReference type="NCBI Taxonomy" id="9305"/>
    <lineage>
        <taxon>Eukaryota</taxon>
        <taxon>Metazoa</taxon>
        <taxon>Chordata</taxon>
        <taxon>Craniata</taxon>
        <taxon>Vertebrata</taxon>
        <taxon>Euteleostomi</taxon>
        <taxon>Mammalia</taxon>
        <taxon>Metatheria</taxon>
        <taxon>Dasyuromorphia</taxon>
        <taxon>Dasyuridae</taxon>
        <taxon>Sarcophilus</taxon>
    </lineage>
</organism>
<dbReference type="InterPro" id="IPR045206">
    <property type="entry name" value="Maestro_heat-like_prot"/>
</dbReference>
<feature type="compositionally biased region" description="Basic and acidic residues" evidence="2">
    <location>
        <begin position="53"/>
        <end position="70"/>
    </location>
</feature>
<dbReference type="Proteomes" id="UP000007648">
    <property type="component" value="Unassembled WGS sequence"/>
</dbReference>
<dbReference type="GO" id="GO:0005737">
    <property type="term" value="C:cytoplasm"/>
    <property type="evidence" value="ECO:0007669"/>
    <property type="project" value="TreeGrafter"/>
</dbReference>
<feature type="region of interest" description="Disordered" evidence="2">
    <location>
        <begin position="1"/>
        <end position="96"/>
    </location>
</feature>
<accession>A0A7N4P5A3</accession>
<feature type="compositionally biased region" description="Polar residues" evidence="2">
    <location>
        <begin position="129"/>
        <end position="146"/>
    </location>
</feature>
<feature type="domain" description="Maestro/Maestro-like HEAT-repeats" evidence="5">
    <location>
        <begin position="765"/>
        <end position="1024"/>
    </location>
</feature>
<evidence type="ECO:0000259" key="5">
    <source>
        <dbReference type="Pfam" id="PF23227"/>
    </source>
</evidence>
<reference evidence="6" key="2">
    <citation type="submission" date="2025-08" db="UniProtKB">
        <authorList>
            <consortium name="Ensembl"/>
        </authorList>
    </citation>
    <scope>IDENTIFICATION</scope>
</reference>
<dbReference type="PANTHER" id="PTHR23120">
    <property type="entry name" value="MAESTRO-RELATED HEAT DOMAIN-CONTAINING"/>
    <property type="match status" value="1"/>
</dbReference>
<dbReference type="SUPFAM" id="SSF48371">
    <property type="entry name" value="ARM repeat"/>
    <property type="match status" value="2"/>
</dbReference>
<reference evidence="6 7" key="1">
    <citation type="journal article" date="2011" name="Proc. Natl. Acad. Sci. U.S.A.">
        <title>Genetic diversity and population structure of the endangered marsupial Sarcophilus harrisii (Tasmanian devil).</title>
        <authorList>
            <person name="Miller W."/>
            <person name="Hayes V.M."/>
            <person name="Ratan A."/>
            <person name="Petersen D.C."/>
            <person name="Wittekindt N.E."/>
            <person name="Miller J."/>
            <person name="Walenz B."/>
            <person name="Knight J."/>
            <person name="Qi J."/>
            <person name="Zhao F."/>
            <person name="Wang Q."/>
            <person name="Bedoya-Reina O.C."/>
            <person name="Katiyar N."/>
            <person name="Tomsho L.P."/>
            <person name="Kasson L.M."/>
            <person name="Hardie R.A."/>
            <person name="Woodbridge P."/>
            <person name="Tindall E.A."/>
            <person name="Bertelsen M.F."/>
            <person name="Dixon D."/>
            <person name="Pyecroft S."/>
            <person name="Helgen K.M."/>
            <person name="Lesk A.M."/>
            <person name="Pringle T.H."/>
            <person name="Patterson N."/>
            <person name="Zhang Y."/>
            <person name="Kreiss A."/>
            <person name="Woods G.M."/>
            <person name="Jones M.E."/>
            <person name="Schuster S.C."/>
        </authorList>
    </citation>
    <scope>NUCLEOTIDE SEQUENCE [LARGE SCALE GENOMIC DNA]</scope>
</reference>
<dbReference type="Ensembl" id="ENSSHAT00000052010.1">
    <property type="protein sequence ID" value="ENSSHAP00000033178.1"/>
    <property type="gene ID" value="ENSSHAG00000017043.2"/>
</dbReference>
<feature type="domain" description="Maestro-like HEAT-repeats" evidence="3">
    <location>
        <begin position="344"/>
        <end position="577"/>
    </location>
</feature>
<evidence type="ECO:0000256" key="2">
    <source>
        <dbReference type="SAM" id="MobiDB-lite"/>
    </source>
</evidence>
<dbReference type="Pfam" id="PF23227">
    <property type="entry name" value="HEAT_MROH2B_C"/>
    <property type="match status" value="1"/>
</dbReference>
<dbReference type="OrthoDB" id="9530677at2759"/>
<dbReference type="KEGG" id="shr:100929277"/>
<gene>
    <name evidence="6" type="primary">MROH8</name>
</gene>
<dbReference type="PANTHER" id="PTHR23120:SF18">
    <property type="entry name" value="MAESTRO HEAT-LIKE REPEAT FAMILY MEMBER 8"/>
    <property type="match status" value="1"/>
</dbReference>
<reference evidence="6" key="3">
    <citation type="submission" date="2025-09" db="UniProtKB">
        <authorList>
            <consortium name="Ensembl"/>
        </authorList>
    </citation>
    <scope>IDENTIFICATION</scope>
</reference>
<dbReference type="InParanoid" id="A0A7N4P5A3"/>
<dbReference type="InterPro" id="IPR048465">
    <property type="entry name" value="Maestro-like_HEAT"/>
</dbReference>
<dbReference type="Pfam" id="PF21047">
    <property type="entry name" value="HEAT_Maestro"/>
    <property type="match status" value="1"/>
</dbReference>
<name>A0A7N4P5A3_SARHA</name>
<proteinExistence type="predicted"/>
<dbReference type="CTD" id="140699"/>
<dbReference type="InterPro" id="IPR016024">
    <property type="entry name" value="ARM-type_fold"/>
</dbReference>
<keyword evidence="7" id="KW-1185">Reference proteome</keyword>
<dbReference type="AlphaFoldDB" id="A0A7N4P5A3"/>
<evidence type="ECO:0000259" key="3">
    <source>
        <dbReference type="Pfam" id="PF21047"/>
    </source>
</evidence>
<protein>
    <submittedName>
        <fullName evidence="6">Maestro heat like repeat family member 8</fullName>
    </submittedName>
</protein>
<dbReference type="InterPro" id="IPR011989">
    <property type="entry name" value="ARM-like"/>
</dbReference>
<dbReference type="GeneTree" id="ENSGT00940000160596"/>
<evidence type="ECO:0000259" key="4">
    <source>
        <dbReference type="Pfam" id="PF23210"/>
    </source>
</evidence>
<evidence type="ECO:0000256" key="1">
    <source>
        <dbReference type="ARBA" id="ARBA00022737"/>
    </source>
</evidence>
<evidence type="ECO:0000313" key="6">
    <source>
        <dbReference type="Ensembl" id="ENSSHAP00000033178.1"/>
    </source>
</evidence>
<dbReference type="Gene3D" id="1.25.10.10">
    <property type="entry name" value="Leucine-rich Repeat Variant"/>
    <property type="match status" value="3"/>
</dbReference>
<sequence length="1048" mass="120272">MTVFRRGGRTRLSNPRAGRIRLPPSPSGETRTSRAPCPSPSPSQGRARRLTRDRHFSELRPRPWRAADFRPRKRFQLNGGGGTATQKYRPANMNPSNRFNTLEEIVTLYGSDNDTESVNLQLSTLEGENKNQADLTDTNTSHTPETSGKGFKAFRHPEPQGAPGVIMIEKLINSIREYLKSDRKGVLEKLVFLRSLSTLSHAIPYDETTESFIHENLSQIQNAITILVQQEPLHSLFSPVRQELFIAITDLSCQDINLLLGSDDKSNLFSDLIKSIITLPSIKTLSILQTVMPNVQYDTESLYRQTFQAFCEMLQCLVIQDPHLENLDQILELMEPWLQSTKDHERERATTSMSQMLRCLSRHLNLQPPLYFQKLGSLVALMALLCGDPVEEVAQEAAEGIHYLLHITLKLKGITGDRKSRQNIKDIMKKCKELLDINNIKEFYSNPFKIAQVFEVLLSPNELVQFIVTTLDGLKNLKHPCTQQSAGELLVTLVKSAETRFEKVPDIMRAICDRLPIISQPSARQQAINIVSLFISRPKYTDAVLNHLLYYPIPFDRHLAELWRTLDIDLPNTTWILWRLLRKLQKCHNVDQEKMEYIAVAATEALYEIFVGNKLQAAMYRLFPQLLMALLIQVHHSIGLTMSDITIPDDMYLSNKDISTSTPLSFAIQATKTLLLRTACWYEFNVMEKRKGWNLLEMEYFHLDGVSLLANVLLEKHGMLAHKVLYLLIPLLNRGNEKHRLTSAAFFVELFQSPLARRIPKRYTITRLEEWLYHENHQFRVLSLKGMDSLLCHHQGKEEAIKGMIPVILSNLSETDEKIVLFSINVLRSLLDTMDFTTLKTTMQALFSLFSDFRPNVHLFAVNVFGDSIKMVKHKNKQDIEGQILESLIPLLLHSQDENEAVAEESSRVLTICCRFLKWKLPRQVYNKDPWHSNPSGIGVICKFFEQKCRGKCNIMMQTMNYIKNHQVQLKRAAILFTGLLAKYMDHNELRMKGTEWIEEVLRPLLQDPEPSVRIIACQALCRVQKAGAEPEPRPEACRMRKFFNFIC</sequence>